<protein>
    <recommendedName>
        <fullName evidence="1">Auxin-responsive protein</fullName>
    </recommendedName>
</protein>
<comment type="subunit">
    <text evidence="1">Homodimers and heterodimers.</text>
</comment>
<keyword evidence="1" id="KW-0805">Transcription regulation</keyword>
<evidence type="ECO:0000259" key="2">
    <source>
        <dbReference type="Pfam" id="PF02309"/>
    </source>
</evidence>
<keyword evidence="1" id="KW-0678">Repressor</keyword>
<dbReference type="EnsemblPlants" id="Bo7g115680.1">
    <property type="protein sequence ID" value="Bo7g115680.1"/>
    <property type="gene ID" value="Bo7g115680"/>
</dbReference>
<accession>A0A0D3DHC0</accession>
<dbReference type="Gramene" id="Bo7g115680.1">
    <property type="protein sequence ID" value="Bo7g115680.1"/>
    <property type="gene ID" value="Bo7g115680"/>
</dbReference>
<dbReference type="GO" id="GO:0009734">
    <property type="term" value="P:auxin-activated signaling pathway"/>
    <property type="evidence" value="ECO:0007669"/>
    <property type="project" value="UniProtKB-UniRule"/>
</dbReference>
<dbReference type="InterPro" id="IPR003311">
    <property type="entry name" value="AUX_IAA"/>
</dbReference>
<keyword evidence="4" id="KW-1185">Reference proteome</keyword>
<dbReference type="AlphaFoldDB" id="A0A0D3DHC0"/>
<feature type="domain" description="AUX/IAA" evidence="2">
    <location>
        <begin position="84"/>
        <end position="199"/>
    </location>
</feature>
<dbReference type="GO" id="GO:0005634">
    <property type="term" value="C:nucleus"/>
    <property type="evidence" value="ECO:0007669"/>
    <property type="project" value="UniProtKB-SubCell"/>
</dbReference>
<keyword evidence="1" id="KW-0927">Auxin signaling pathway</keyword>
<dbReference type="HOGENOM" id="CLU_049393_4_0_1"/>
<evidence type="ECO:0000313" key="3">
    <source>
        <dbReference type="EnsemblPlants" id="Bo7g115680.1"/>
    </source>
</evidence>
<keyword evidence="1" id="KW-0539">Nucleus</keyword>
<dbReference type="PANTHER" id="PTHR31734:SF38">
    <property type="entry name" value="AUXIN-RESPONSIVE PROTEIN IAA29"/>
    <property type="match status" value="1"/>
</dbReference>
<sequence>MELDLDLSLSPHTNSSKFGFCFDLNKHCATEGMLVEVVHYEKTKQTRFESMFWLDNMEEDCYVPKPCSFSLNGQPDEEDEDPLESDSTIVDDEEEDGEVVGWPPIKSCMTKYHNYRHSRNHPYHHHGRRINIPNPTATIIGLRPSSSSTSSPRSSMYVKVKMDGVAIARKVDIKLFNSYESLTNFLITMFTQYGQKAILLTQEKQLWQQFQQEGMRGQASLAKTSPVLTAMPYGMLPVNGIGHPPMEYYYNNPY</sequence>
<comment type="subcellular location">
    <subcellularLocation>
        <location evidence="1">Nucleus</location>
    </subcellularLocation>
</comment>
<name>A0A0D3DHC0_BRAOL</name>
<dbReference type="OMA" id="TRFESMF"/>
<proteinExistence type="inferred from homology"/>
<comment type="similarity">
    <text evidence="1">Belongs to the Aux/IAA family.</text>
</comment>
<reference evidence="3 4" key="1">
    <citation type="journal article" date="2014" name="Genome Biol.">
        <title>Transcriptome and methylome profiling reveals relics of genome dominance in the mesopolyploid Brassica oleracea.</title>
        <authorList>
            <person name="Parkin I.A."/>
            <person name="Koh C."/>
            <person name="Tang H."/>
            <person name="Robinson S.J."/>
            <person name="Kagale S."/>
            <person name="Clarke W.E."/>
            <person name="Town C.D."/>
            <person name="Nixon J."/>
            <person name="Krishnakumar V."/>
            <person name="Bidwell S.L."/>
            <person name="Denoeud F."/>
            <person name="Belcram H."/>
            <person name="Links M.G."/>
            <person name="Just J."/>
            <person name="Clarke C."/>
            <person name="Bender T."/>
            <person name="Huebert T."/>
            <person name="Mason A.S."/>
            <person name="Pires J.C."/>
            <person name="Barker G."/>
            <person name="Moore J."/>
            <person name="Walley P.G."/>
            <person name="Manoli S."/>
            <person name="Batley J."/>
            <person name="Edwards D."/>
            <person name="Nelson M.N."/>
            <person name="Wang X."/>
            <person name="Paterson A.H."/>
            <person name="King G."/>
            <person name="Bancroft I."/>
            <person name="Chalhoub B."/>
            <person name="Sharpe A.G."/>
        </authorList>
    </citation>
    <scope>NUCLEOTIDE SEQUENCE</scope>
    <source>
        <strain evidence="3 4">cv. TO1000</strain>
    </source>
</reference>
<dbReference type="PANTHER" id="PTHR31734">
    <property type="entry name" value="AUXIN-RESPONSIVE PROTEIN IAA17"/>
    <property type="match status" value="1"/>
</dbReference>
<comment type="function">
    <text evidence="1">Aux/IAA proteins are short-lived transcriptional factors that function as repressors of early auxin response genes at low auxin concentrations.</text>
</comment>
<reference evidence="3" key="2">
    <citation type="submission" date="2015-03" db="UniProtKB">
        <authorList>
            <consortium name="EnsemblPlants"/>
        </authorList>
    </citation>
    <scope>IDENTIFICATION</scope>
</reference>
<dbReference type="Pfam" id="PF02309">
    <property type="entry name" value="AUX_IAA"/>
    <property type="match status" value="1"/>
</dbReference>
<dbReference type="STRING" id="109376.A0A0D3DHC0"/>
<dbReference type="eggNOG" id="KOG0251">
    <property type="taxonomic scope" value="Eukaryota"/>
</dbReference>
<organism evidence="3 4">
    <name type="scientific">Brassica oleracea var. oleracea</name>
    <dbReference type="NCBI Taxonomy" id="109376"/>
    <lineage>
        <taxon>Eukaryota</taxon>
        <taxon>Viridiplantae</taxon>
        <taxon>Streptophyta</taxon>
        <taxon>Embryophyta</taxon>
        <taxon>Tracheophyta</taxon>
        <taxon>Spermatophyta</taxon>
        <taxon>Magnoliopsida</taxon>
        <taxon>eudicotyledons</taxon>
        <taxon>Gunneridae</taxon>
        <taxon>Pentapetalae</taxon>
        <taxon>rosids</taxon>
        <taxon>malvids</taxon>
        <taxon>Brassicales</taxon>
        <taxon>Brassicaceae</taxon>
        <taxon>Brassiceae</taxon>
        <taxon>Brassica</taxon>
    </lineage>
</organism>
<evidence type="ECO:0000313" key="4">
    <source>
        <dbReference type="Proteomes" id="UP000032141"/>
    </source>
</evidence>
<keyword evidence="1" id="KW-0804">Transcription</keyword>
<dbReference type="Proteomes" id="UP000032141">
    <property type="component" value="Chromosome C7"/>
</dbReference>
<dbReference type="InterPro" id="IPR033389">
    <property type="entry name" value="AUX/IAA_dom"/>
</dbReference>
<dbReference type="GO" id="GO:0006355">
    <property type="term" value="P:regulation of DNA-templated transcription"/>
    <property type="evidence" value="ECO:0007669"/>
    <property type="project" value="InterPro"/>
</dbReference>
<evidence type="ECO:0000256" key="1">
    <source>
        <dbReference type="RuleBase" id="RU004549"/>
    </source>
</evidence>
<dbReference type="Gene3D" id="3.10.20.90">
    <property type="entry name" value="Phosphatidylinositol 3-kinase Catalytic Subunit, Chain A, domain 1"/>
    <property type="match status" value="1"/>
</dbReference>